<proteinExistence type="predicted"/>
<organism evidence="2 3">
    <name type="scientific">Flavobacterium rivuli WB 3.3-2 = DSM 21788</name>
    <dbReference type="NCBI Taxonomy" id="1121895"/>
    <lineage>
        <taxon>Bacteria</taxon>
        <taxon>Pseudomonadati</taxon>
        <taxon>Bacteroidota</taxon>
        <taxon>Flavobacteriia</taxon>
        <taxon>Flavobacteriales</taxon>
        <taxon>Flavobacteriaceae</taxon>
        <taxon>Flavobacterium</taxon>
    </lineage>
</organism>
<dbReference type="Proteomes" id="UP000030152">
    <property type="component" value="Unassembled WGS sequence"/>
</dbReference>
<accession>A0A0A2M816</accession>
<comment type="caution">
    <text evidence="2">The sequence shown here is derived from an EMBL/GenBank/DDBJ whole genome shotgun (WGS) entry which is preliminary data.</text>
</comment>
<evidence type="ECO:0008006" key="4">
    <source>
        <dbReference type="Google" id="ProtNLM"/>
    </source>
</evidence>
<dbReference type="RefSeq" id="WP_020212781.1">
    <property type="nucleotide sequence ID" value="NZ_JRLX01000003.1"/>
</dbReference>
<gene>
    <name evidence="2" type="ORF">Q765_04465</name>
</gene>
<dbReference type="eggNOG" id="ENOG502Z9BE">
    <property type="taxonomic scope" value="Bacteria"/>
</dbReference>
<feature type="signal peptide" evidence="1">
    <location>
        <begin position="1"/>
        <end position="21"/>
    </location>
</feature>
<reference evidence="2 3" key="1">
    <citation type="submission" date="2013-09" db="EMBL/GenBank/DDBJ databases">
        <authorList>
            <person name="Zeng Z."/>
            <person name="Chen C."/>
        </authorList>
    </citation>
    <scope>NUCLEOTIDE SEQUENCE [LARGE SCALE GENOMIC DNA]</scope>
    <source>
        <strain evidence="2 3">WB 3.3-2</strain>
    </source>
</reference>
<keyword evidence="1" id="KW-0732">Signal</keyword>
<keyword evidence="3" id="KW-1185">Reference proteome</keyword>
<name>A0A0A2M816_9FLAO</name>
<feature type="chain" id="PRO_5002002845" description="Outer membrane protein beta-barrel domain-containing protein" evidence="1">
    <location>
        <begin position="22"/>
        <end position="267"/>
    </location>
</feature>
<evidence type="ECO:0000313" key="2">
    <source>
        <dbReference type="EMBL" id="KGO87751.1"/>
    </source>
</evidence>
<dbReference type="STRING" id="1121895.GCA_000378485_01628"/>
<dbReference type="Pfam" id="PF19515">
    <property type="entry name" value="DUF6048"/>
    <property type="match status" value="1"/>
</dbReference>
<evidence type="ECO:0000313" key="3">
    <source>
        <dbReference type="Proteomes" id="UP000030152"/>
    </source>
</evidence>
<dbReference type="EMBL" id="JRLX01000003">
    <property type="protein sequence ID" value="KGO87751.1"/>
    <property type="molecule type" value="Genomic_DNA"/>
</dbReference>
<protein>
    <recommendedName>
        <fullName evidence="4">Outer membrane protein beta-barrel domain-containing protein</fullName>
    </recommendedName>
</protein>
<dbReference type="InterPro" id="IPR046111">
    <property type="entry name" value="DUF6048"/>
</dbReference>
<dbReference type="OrthoDB" id="1199048at2"/>
<dbReference type="AlphaFoldDB" id="A0A0A2M816"/>
<evidence type="ECO:0000256" key="1">
    <source>
        <dbReference type="SAM" id="SignalP"/>
    </source>
</evidence>
<sequence>MLRSIFSVMLLVSFSAFSQQAGKPQAKPLNQDPAKDTVTVVPVKADRYGLRVGIDAYRLARSFFDDGYRGIELVGDYRLTKKIYAAAELGNLKYTVDDTQLNFTTTGNYIKIGFDYNAYTNWLDMENMIYIGGRYGFSNFSQKLNSYKVYQNSTLDDTSVTVTPTNYLEEVTVQANRDYSGLSAHWLELVGGAKAELFDNLFLGVSVRLNILITQKKPADFDNLYIPGFNRTYDGNFGVGLNYTLSYFIPLYKKQAAKADGKKQAKK</sequence>